<feature type="region of interest" description="Disordered" evidence="1">
    <location>
        <begin position="228"/>
        <end position="478"/>
    </location>
</feature>
<dbReference type="CDD" id="cd22756">
    <property type="entry name" value="OTU_OTUD3-like"/>
    <property type="match status" value="1"/>
</dbReference>
<dbReference type="AlphaFoldDB" id="A0A9P3GIL7"/>
<evidence type="ECO:0000256" key="1">
    <source>
        <dbReference type="SAM" id="MobiDB-lite"/>
    </source>
</evidence>
<reference evidence="3 4" key="1">
    <citation type="submission" date="2021-08" db="EMBL/GenBank/DDBJ databases">
        <title>Draft Genome Sequence of Phanerochaete sordida strain YK-624.</title>
        <authorList>
            <person name="Mori T."/>
            <person name="Dohra H."/>
            <person name="Suzuki T."/>
            <person name="Kawagishi H."/>
            <person name="Hirai H."/>
        </authorList>
    </citation>
    <scope>NUCLEOTIDE SEQUENCE [LARGE SCALE GENOMIC DNA]</scope>
    <source>
        <strain evidence="3 4">YK-624</strain>
    </source>
</reference>
<feature type="region of interest" description="Disordered" evidence="1">
    <location>
        <begin position="1"/>
        <end position="34"/>
    </location>
</feature>
<feature type="compositionally biased region" description="Low complexity" evidence="1">
    <location>
        <begin position="264"/>
        <end position="280"/>
    </location>
</feature>
<dbReference type="InterPro" id="IPR050704">
    <property type="entry name" value="Peptidase_C85-like"/>
</dbReference>
<feature type="compositionally biased region" description="Pro residues" evidence="1">
    <location>
        <begin position="323"/>
        <end position="332"/>
    </location>
</feature>
<gene>
    <name evidence="3" type="ORF">PsYK624_117890</name>
</gene>
<dbReference type="GO" id="GO:0004843">
    <property type="term" value="F:cysteine-type deubiquitinase activity"/>
    <property type="evidence" value="ECO:0007669"/>
    <property type="project" value="TreeGrafter"/>
</dbReference>
<dbReference type="OrthoDB" id="415023at2759"/>
<keyword evidence="4" id="KW-1185">Reference proteome</keyword>
<dbReference type="Pfam" id="PF02338">
    <property type="entry name" value="OTU"/>
    <property type="match status" value="1"/>
</dbReference>
<name>A0A9P3GIL7_9APHY</name>
<sequence>MAPPKRKSAKTAPQLRSRTTRSRGKALADPAENTQNLNEQLRALGLYAAPTLGDGNCLFRALSDQLYGTPSYHLKLRQEVCNWIEAHKQRYEPFVEDDRGLDVHLQCMRQQGTYGGHLELSAFAHMTKHNVKVIQPGLVYVIEWNAGGDLLPERSPSPASSRHASPAPSTTSVADDEKTLTRRERKRLEKQLATSQLPLPPPPASDGHATPTVYVAYHDWEHFSSIRNLRGPHAGHPNVQETPVEDGGSPTPPATSPARRKPTSRVVGSSSKPSSKVSSVKIRRLSKAAGPQRPLTPSQVPLPLSRSVSPPPEASTSHLPLAYPMPSPPPSPSRLYRSPKRTFDESSASSESSQSLAKRHKGPAEEGSSIADSRSPLSTNLEDGEGDMDTPPLTLSAPGSPSSMSSLSSISSPEATPPPPSPQERKLTQRQLKKLGLPKPRHGSPMQTRRSAGKIVIPGGRMKRAGAASAASAEDKVEEWQKNGTGRVDVRGFRELKI</sequence>
<feature type="region of interest" description="Disordered" evidence="1">
    <location>
        <begin position="152"/>
        <end position="210"/>
    </location>
</feature>
<dbReference type="InterPro" id="IPR038765">
    <property type="entry name" value="Papain-like_cys_pep_sf"/>
</dbReference>
<dbReference type="SUPFAM" id="SSF54001">
    <property type="entry name" value="Cysteine proteinases"/>
    <property type="match status" value="1"/>
</dbReference>
<feature type="domain" description="OTU" evidence="2">
    <location>
        <begin position="46"/>
        <end position="170"/>
    </location>
</feature>
<feature type="compositionally biased region" description="Low complexity" evidence="1">
    <location>
        <begin position="297"/>
        <end position="308"/>
    </location>
</feature>
<dbReference type="GO" id="GO:0016579">
    <property type="term" value="P:protein deubiquitination"/>
    <property type="evidence" value="ECO:0007669"/>
    <property type="project" value="TreeGrafter"/>
</dbReference>
<evidence type="ECO:0000313" key="4">
    <source>
        <dbReference type="Proteomes" id="UP000703269"/>
    </source>
</evidence>
<feature type="compositionally biased region" description="Basic and acidic residues" evidence="1">
    <location>
        <begin position="175"/>
        <end position="190"/>
    </location>
</feature>
<evidence type="ECO:0000313" key="3">
    <source>
        <dbReference type="EMBL" id="GJE95603.1"/>
    </source>
</evidence>
<dbReference type="PANTHER" id="PTHR12419:SF7">
    <property type="entry name" value="OTU DOMAIN-CONTAINING PROTEIN 3"/>
    <property type="match status" value="1"/>
</dbReference>
<dbReference type="InterPro" id="IPR003323">
    <property type="entry name" value="OTU_dom"/>
</dbReference>
<feature type="compositionally biased region" description="Low complexity" evidence="1">
    <location>
        <begin position="345"/>
        <end position="355"/>
    </location>
</feature>
<feature type="compositionally biased region" description="Low complexity" evidence="1">
    <location>
        <begin position="396"/>
        <end position="414"/>
    </location>
</feature>
<dbReference type="PROSITE" id="PS50802">
    <property type="entry name" value="OTU"/>
    <property type="match status" value="1"/>
</dbReference>
<protein>
    <submittedName>
        <fullName evidence="3">Cysteine proteinase</fullName>
    </submittedName>
</protein>
<proteinExistence type="predicted"/>
<evidence type="ECO:0000259" key="2">
    <source>
        <dbReference type="PROSITE" id="PS50802"/>
    </source>
</evidence>
<dbReference type="Gene3D" id="3.90.70.80">
    <property type="match status" value="1"/>
</dbReference>
<dbReference type="EMBL" id="BPQB01000050">
    <property type="protein sequence ID" value="GJE95603.1"/>
    <property type="molecule type" value="Genomic_DNA"/>
</dbReference>
<organism evidence="3 4">
    <name type="scientific">Phanerochaete sordida</name>
    <dbReference type="NCBI Taxonomy" id="48140"/>
    <lineage>
        <taxon>Eukaryota</taxon>
        <taxon>Fungi</taxon>
        <taxon>Dikarya</taxon>
        <taxon>Basidiomycota</taxon>
        <taxon>Agaricomycotina</taxon>
        <taxon>Agaricomycetes</taxon>
        <taxon>Polyporales</taxon>
        <taxon>Phanerochaetaceae</taxon>
        <taxon>Phanerochaete</taxon>
    </lineage>
</organism>
<accession>A0A9P3GIL7</accession>
<feature type="compositionally biased region" description="Polar residues" evidence="1">
    <location>
        <begin position="370"/>
        <end position="381"/>
    </location>
</feature>
<comment type="caution">
    <text evidence="3">The sequence shown here is derived from an EMBL/GenBank/DDBJ whole genome shotgun (WGS) entry which is preliminary data.</text>
</comment>
<feature type="compositionally biased region" description="Low complexity" evidence="1">
    <location>
        <begin position="154"/>
        <end position="172"/>
    </location>
</feature>
<dbReference type="PANTHER" id="PTHR12419">
    <property type="entry name" value="OTU DOMAIN CONTAINING PROTEIN"/>
    <property type="match status" value="1"/>
</dbReference>
<dbReference type="Proteomes" id="UP000703269">
    <property type="component" value="Unassembled WGS sequence"/>
</dbReference>